<gene>
    <name evidence="2" type="ORF">C8Q71DRAFT_725845</name>
</gene>
<protein>
    <submittedName>
        <fullName evidence="2">Uncharacterized protein</fullName>
    </submittedName>
</protein>
<dbReference type="GeneID" id="72002458"/>
<accession>A0ABQ8K7R8</accession>
<organism evidence="2 3">
    <name type="scientific">Rhodofomes roseus</name>
    <dbReference type="NCBI Taxonomy" id="34475"/>
    <lineage>
        <taxon>Eukaryota</taxon>
        <taxon>Fungi</taxon>
        <taxon>Dikarya</taxon>
        <taxon>Basidiomycota</taxon>
        <taxon>Agaricomycotina</taxon>
        <taxon>Agaricomycetes</taxon>
        <taxon>Polyporales</taxon>
        <taxon>Rhodofomes</taxon>
    </lineage>
</organism>
<sequence length="229" mass="24671">MPSPLPALTLDPYPAGLEHRAVSGTVQRRLRLSETMWRLNGRCPSPSIRKRCRHVNRPAARPTIAWPSSRNGLQRHVKNIDGGAKDGCSDDRNEGVDANTGVINPGRRQAQSTATRVSRPGRLQTAESFAQGGQYANATGMQTRSSAQSILTVDSISQQRFQFAEYRHPDQLVTLAPVPSTYTATGSTPTSDINSFSSSPVSWGADQSPDAELDAQAGECNEAGEPEDA</sequence>
<feature type="compositionally biased region" description="Polar residues" evidence="1">
    <location>
        <begin position="183"/>
        <end position="201"/>
    </location>
</feature>
<evidence type="ECO:0000313" key="2">
    <source>
        <dbReference type="EMBL" id="KAH9833184.1"/>
    </source>
</evidence>
<name>A0ABQ8K7R8_9APHY</name>
<dbReference type="Proteomes" id="UP000814176">
    <property type="component" value="Unassembled WGS sequence"/>
</dbReference>
<evidence type="ECO:0000313" key="3">
    <source>
        <dbReference type="Proteomes" id="UP000814176"/>
    </source>
</evidence>
<keyword evidence="3" id="KW-1185">Reference proteome</keyword>
<proteinExistence type="predicted"/>
<dbReference type="RefSeq" id="XP_047775950.1">
    <property type="nucleotide sequence ID" value="XM_047921726.1"/>
</dbReference>
<comment type="caution">
    <text evidence="2">The sequence shown here is derived from an EMBL/GenBank/DDBJ whole genome shotgun (WGS) entry which is preliminary data.</text>
</comment>
<evidence type="ECO:0000256" key="1">
    <source>
        <dbReference type="SAM" id="MobiDB-lite"/>
    </source>
</evidence>
<reference evidence="2 3" key="1">
    <citation type="journal article" date="2021" name="Environ. Microbiol.">
        <title>Gene family expansions and transcriptome signatures uncover fungal adaptations to wood decay.</title>
        <authorList>
            <person name="Hage H."/>
            <person name="Miyauchi S."/>
            <person name="Viragh M."/>
            <person name="Drula E."/>
            <person name="Min B."/>
            <person name="Chaduli D."/>
            <person name="Navarro D."/>
            <person name="Favel A."/>
            <person name="Norest M."/>
            <person name="Lesage-Meessen L."/>
            <person name="Balint B."/>
            <person name="Merenyi Z."/>
            <person name="de Eugenio L."/>
            <person name="Morin E."/>
            <person name="Martinez A.T."/>
            <person name="Baldrian P."/>
            <person name="Stursova M."/>
            <person name="Martinez M.J."/>
            <person name="Novotny C."/>
            <person name="Magnuson J.K."/>
            <person name="Spatafora J.W."/>
            <person name="Maurice S."/>
            <person name="Pangilinan J."/>
            <person name="Andreopoulos W."/>
            <person name="LaButti K."/>
            <person name="Hundley H."/>
            <person name="Na H."/>
            <person name="Kuo A."/>
            <person name="Barry K."/>
            <person name="Lipzen A."/>
            <person name="Henrissat B."/>
            <person name="Riley R."/>
            <person name="Ahrendt S."/>
            <person name="Nagy L.G."/>
            <person name="Grigoriev I.V."/>
            <person name="Martin F."/>
            <person name="Rosso M.N."/>
        </authorList>
    </citation>
    <scope>NUCLEOTIDE SEQUENCE [LARGE SCALE GENOMIC DNA]</scope>
    <source>
        <strain evidence="2 3">CIRM-BRFM 1785</strain>
    </source>
</reference>
<feature type="region of interest" description="Disordered" evidence="1">
    <location>
        <begin position="183"/>
        <end position="229"/>
    </location>
</feature>
<dbReference type="EMBL" id="JADCUA010000019">
    <property type="protein sequence ID" value="KAH9833184.1"/>
    <property type="molecule type" value="Genomic_DNA"/>
</dbReference>